<accession>A0A1T4XJJ3</accession>
<dbReference type="Gene3D" id="3.40.710.10">
    <property type="entry name" value="DD-peptidase/beta-lactamase superfamily"/>
    <property type="match status" value="1"/>
</dbReference>
<protein>
    <submittedName>
        <fullName evidence="3">CubicO group peptidase, beta-lactamase class C family</fullName>
    </submittedName>
</protein>
<dbReference type="PANTHER" id="PTHR46825:SF9">
    <property type="entry name" value="BETA-LACTAMASE-RELATED DOMAIN-CONTAINING PROTEIN"/>
    <property type="match status" value="1"/>
</dbReference>
<dbReference type="EMBL" id="FUYJ01000001">
    <property type="protein sequence ID" value="SKA89739.1"/>
    <property type="molecule type" value="Genomic_DNA"/>
</dbReference>
<sequence length="625" mass="72486">MYQKVIHPVQLIEKGGNKVSNHNNKFFNTFICFLLLWILFGYNPQSTFSANEHIDLENKLENYMLEHEGNVAGLATIVIDQGEIIYKMKGYSNIEEQHLVNENTVFEWASVSKILIWISVLQLVELGMLDLETDIETYLPNNFRSKTKFEDPITMQYLMHHTAGFDDSYTDLMIHRSTKKSSLREVLEEADIKQIFPPDEVVAYSNYSSGLAAYIVEEVSGLDYREYVRKNILEPLQMTKTAIDPEQDDNKWVKERRKEVQGYSNTLQLIEPNFYSIPMYPVGSAMGTATDLQKLLQALLAEDGAPLFKDKKTINIMFEPTLYYPEINIPRVANGLFYLPSKSQHVYGHGGNSKAFSSSFYVDRKERIGVLVLTNIKDESTFTAGIPEIIFGEYEHGENEEKVENSSQWKGIYEPARLPRHGFSRVYGLFLRSKTKQNGSHDLMVNDLKYSQLEPGIYRTEDGFSIHSLDLYSHHPQTKKMLSNMYSDLLYVPYYKHFLEWGGIILGLFAILFSLLCSIVTIFRRIWNKKHLHLLLFTQHILNLLVFTNILWIVYKASSMVSYSFLKPFLTLNFVYIVITLINSGFIIVKIKVKILSKYKKIVWIMTIIFTVILCVNILYWAFYY</sequence>
<keyword evidence="4" id="KW-1185">Reference proteome</keyword>
<evidence type="ECO:0000256" key="1">
    <source>
        <dbReference type="SAM" id="Phobius"/>
    </source>
</evidence>
<dbReference type="Pfam" id="PF00144">
    <property type="entry name" value="Beta-lactamase"/>
    <property type="match status" value="1"/>
</dbReference>
<feature type="transmembrane region" description="Helical" evidence="1">
    <location>
        <begin position="501"/>
        <end position="522"/>
    </location>
</feature>
<feature type="transmembrane region" description="Helical" evidence="1">
    <location>
        <begin position="534"/>
        <end position="554"/>
    </location>
</feature>
<dbReference type="InterPro" id="IPR050491">
    <property type="entry name" value="AmpC-like"/>
</dbReference>
<feature type="transmembrane region" description="Helical" evidence="1">
    <location>
        <begin position="26"/>
        <end position="42"/>
    </location>
</feature>
<gene>
    <name evidence="3" type="ORF">SAMN04244570_0876</name>
</gene>
<feature type="transmembrane region" description="Helical" evidence="1">
    <location>
        <begin position="603"/>
        <end position="623"/>
    </location>
</feature>
<dbReference type="Proteomes" id="UP000190042">
    <property type="component" value="Unassembled WGS sequence"/>
</dbReference>
<dbReference type="AlphaFoldDB" id="A0A1T4XJJ3"/>
<dbReference type="SUPFAM" id="SSF56601">
    <property type="entry name" value="beta-lactamase/transpeptidase-like"/>
    <property type="match status" value="1"/>
</dbReference>
<evidence type="ECO:0000313" key="4">
    <source>
        <dbReference type="Proteomes" id="UP000190042"/>
    </source>
</evidence>
<feature type="transmembrane region" description="Helical" evidence="1">
    <location>
        <begin position="574"/>
        <end position="591"/>
    </location>
</feature>
<reference evidence="4" key="1">
    <citation type="submission" date="2017-02" db="EMBL/GenBank/DDBJ databases">
        <authorList>
            <person name="Varghese N."/>
            <person name="Submissions S."/>
        </authorList>
    </citation>
    <scope>NUCLEOTIDE SEQUENCE [LARGE SCALE GENOMIC DNA]</scope>
    <source>
        <strain evidence="4">DSM 23966</strain>
    </source>
</reference>
<keyword evidence="1" id="KW-0472">Membrane</keyword>
<keyword evidence="1" id="KW-0812">Transmembrane</keyword>
<keyword evidence="1" id="KW-1133">Transmembrane helix</keyword>
<dbReference type="PANTHER" id="PTHR46825">
    <property type="entry name" value="D-ALANYL-D-ALANINE-CARBOXYPEPTIDASE/ENDOPEPTIDASE AMPH"/>
    <property type="match status" value="1"/>
</dbReference>
<feature type="domain" description="Beta-lactamase-related" evidence="2">
    <location>
        <begin position="68"/>
        <end position="379"/>
    </location>
</feature>
<evidence type="ECO:0000313" key="3">
    <source>
        <dbReference type="EMBL" id="SKA89739.1"/>
    </source>
</evidence>
<proteinExistence type="predicted"/>
<evidence type="ECO:0000259" key="2">
    <source>
        <dbReference type="Pfam" id="PF00144"/>
    </source>
</evidence>
<dbReference type="InterPro" id="IPR012338">
    <property type="entry name" value="Beta-lactam/transpept-like"/>
</dbReference>
<dbReference type="InterPro" id="IPR001466">
    <property type="entry name" value="Beta-lactam-related"/>
</dbReference>
<name>A0A1T4XJJ3_9BACL</name>
<organism evidence="3 4">
    <name type="scientific">Sporosarcina newyorkensis</name>
    <dbReference type="NCBI Taxonomy" id="759851"/>
    <lineage>
        <taxon>Bacteria</taxon>
        <taxon>Bacillati</taxon>
        <taxon>Bacillota</taxon>
        <taxon>Bacilli</taxon>
        <taxon>Bacillales</taxon>
        <taxon>Caryophanaceae</taxon>
        <taxon>Sporosarcina</taxon>
    </lineage>
</organism>